<evidence type="ECO:0000313" key="12">
    <source>
        <dbReference type="EMBL" id="PSR84351.1"/>
    </source>
</evidence>
<feature type="transmembrane region" description="Helical" evidence="9">
    <location>
        <begin position="167"/>
        <end position="187"/>
    </location>
</feature>
<evidence type="ECO:0000256" key="8">
    <source>
        <dbReference type="SAM" id="MobiDB-lite"/>
    </source>
</evidence>
<dbReference type="FunFam" id="3.10.580.10:FF:000006">
    <property type="entry name" value="DUF21 and CBS domain protein"/>
    <property type="match status" value="1"/>
</dbReference>
<evidence type="ECO:0000256" key="6">
    <source>
        <dbReference type="PROSITE-ProRule" id="PRU00703"/>
    </source>
</evidence>
<dbReference type="GO" id="GO:0016020">
    <property type="term" value="C:membrane"/>
    <property type="evidence" value="ECO:0007669"/>
    <property type="project" value="UniProtKB-SubCell"/>
</dbReference>
<feature type="domain" description="CBS" evidence="10">
    <location>
        <begin position="320"/>
        <end position="381"/>
    </location>
</feature>
<evidence type="ECO:0000259" key="10">
    <source>
        <dbReference type="PROSITE" id="PS51371"/>
    </source>
</evidence>
<feature type="region of interest" description="Disordered" evidence="8">
    <location>
        <begin position="536"/>
        <end position="556"/>
    </location>
</feature>
<dbReference type="PROSITE" id="PS51371">
    <property type="entry name" value="CBS"/>
    <property type="match status" value="2"/>
</dbReference>
<dbReference type="InParanoid" id="A0A2T3A7K9"/>
<feature type="transmembrane region" description="Helical" evidence="9">
    <location>
        <begin position="140"/>
        <end position="160"/>
    </location>
</feature>
<reference evidence="12 13" key="1">
    <citation type="journal article" date="2018" name="Mycol. Prog.">
        <title>Coniella lustricola, a new species from submerged detritus.</title>
        <authorList>
            <person name="Raudabaugh D.B."/>
            <person name="Iturriaga T."/>
            <person name="Carver A."/>
            <person name="Mondo S."/>
            <person name="Pangilinan J."/>
            <person name="Lipzen A."/>
            <person name="He G."/>
            <person name="Amirebrahimi M."/>
            <person name="Grigoriev I.V."/>
            <person name="Miller A.N."/>
        </authorList>
    </citation>
    <scope>NUCLEOTIDE SEQUENCE [LARGE SCALE GENOMIC DNA]</scope>
    <source>
        <strain evidence="12 13">B22-T-1</strain>
    </source>
</reference>
<keyword evidence="5 7" id="KW-0472">Membrane</keyword>
<dbReference type="PROSITE" id="PS51846">
    <property type="entry name" value="CNNM"/>
    <property type="match status" value="1"/>
</dbReference>
<dbReference type="InterPro" id="IPR044751">
    <property type="entry name" value="Ion_transp-like_CBS"/>
</dbReference>
<comment type="subcellular location">
    <subcellularLocation>
        <location evidence="1">Membrane</location>
        <topology evidence="1">Multi-pass membrane protein</topology>
    </subcellularLocation>
</comment>
<protein>
    <recommendedName>
        <fullName evidence="14">CNNM transmembrane domain-containing protein</fullName>
    </recommendedName>
</protein>
<sequence>MSSHHSHGRPGLLAFRPAILALAKAFFTLGASAAPVHIMDKLHDGNEEEEGTELWVLYVASMFLVLLGGAFAGLTIALMGQDGIYLQVIAKDPTEPQQKNAKRVFQLLQKGKHWVLVTLLLSNVIVNETLPVVLDRCLGGGVAAVVGSTVLIVIFGEVVPQSVCVRYGLAIGGFMSTPVLILMWLMAPVAWPTAKLLDWALGEDHGTVYKKSGLKTLVTLHRTLGDVSERLNQDEVTIIAAVLDLKGKPVHAVMTPMDDVFVMSEDTVLDQETIDMMLSAGYSRIPIHEHNNPTNFIGMLLVKILITYDPEDCKKVRDFALATLPETRPETSCLDIINFFQEGKSHMVLVSESPGDDHGALGVVTLEDVIEELIGEEIIDESDVYIDVHKAIRRMAPAPKARYQRRASASGAVVIDTADGKSSEDTKIGEDDHVENDADHKGQLHPAPENGQMRERSGSPMTSTLLLRRSSAGIDGRMESVPVRANFDDIKQHLKHLGPSNRASNPKLTRSTTVKIKPGIVVHDQPRAASVAEEVIREVPNDDEEGDETTSLLKGGKDGAYALAQSYGALGTGAPARPLTPPTKASDSNQHEDEATQTSKPSSIADGKAAASSPTTETQQPRSSSGSDTERLETTSPYGHRAGLFARSGSITEQVVETRGIKKTVLETTSSNGDEDELRHRKMASRSNMSLASGVALSPVPGEEDEEPVSATSQQSHAAGDDDDNRGHYSTDAGGKNGTGSGAGTTSGGGGSGAASKKKTRRKKRKGKS</sequence>
<feature type="domain" description="CNNM transmembrane" evidence="11">
    <location>
        <begin position="50"/>
        <end position="235"/>
    </location>
</feature>
<dbReference type="InterPro" id="IPR000644">
    <property type="entry name" value="CBS_dom"/>
</dbReference>
<evidence type="ECO:0000259" key="11">
    <source>
        <dbReference type="PROSITE" id="PS51846"/>
    </source>
</evidence>
<evidence type="ECO:0000256" key="2">
    <source>
        <dbReference type="ARBA" id="ARBA00022692"/>
    </source>
</evidence>
<dbReference type="PANTHER" id="PTHR12064">
    <property type="entry name" value="METAL TRANSPORTER CNNM"/>
    <property type="match status" value="1"/>
</dbReference>
<keyword evidence="3" id="KW-0677">Repeat</keyword>
<dbReference type="GO" id="GO:0030026">
    <property type="term" value="P:intracellular manganese ion homeostasis"/>
    <property type="evidence" value="ECO:0007669"/>
    <property type="project" value="TreeGrafter"/>
</dbReference>
<feature type="domain" description="CBS" evidence="10">
    <location>
        <begin position="254"/>
        <end position="316"/>
    </location>
</feature>
<evidence type="ECO:0000256" key="1">
    <source>
        <dbReference type="ARBA" id="ARBA00004141"/>
    </source>
</evidence>
<dbReference type="InterPro" id="IPR046342">
    <property type="entry name" value="CBS_dom_sf"/>
</dbReference>
<evidence type="ECO:0000256" key="3">
    <source>
        <dbReference type="ARBA" id="ARBA00022737"/>
    </source>
</evidence>
<proteinExistence type="predicted"/>
<keyword evidence="2 7" id="KW-0812">Transmembrane</keyword>
<keyword evidence="4 7" id="KW-1133">Transmembrane helix</keyword>
<organism evidence="12 13">
    <name type="scientific">Coniella lustricola</name>
    <dbReference type="NCBI Taxonomy" id="2025994"/>
    <lineage>
        <taxon>Eukaryota</taxon>
        <taxon>Fungi</taxon>
        <taxon>Dikarya</taxon>
        <taxon>Ascomycota</taxon>
        <taxon>Pezizomycotina</taxon>
        <taxon>Sordariomycetes</taxon>
        <taxon>Sordariomycetidae</taxon>
        <taxon>Diaporthales</taxon>
        <taxon>Schizoparmaceae</taxon>
        <taxon>Coniella</taxon>
    </lineage>
</organism>
<evidence type="ECO:0000256" key="7">
    <source>
        <dbReference type="PROSITE-ProRule" id="PRU01193"/>
    </source>
</evidence>
<dbReference type="GO" id="GO:0005737">
    <property type="term" value="C:cytoplasm"/>
    <property type="evidence" value="ECO:0007669"/>
    <property type="project" value="TreeGrafter"/>
</dbReference>
<dbReference type="OrthoDB" id="5353557at2759"/>
<feature type="transmembrane region" description="Helical" evidence="9">
    <location>
        <begin position="57"/>
        <end position="79"/>
    </location>
</feature>
<feature type="region of interest" description="Disordered" evidence="8">
    <location>
        <begin position="414"/>
        <end position="461"/>
    </location>
</feature>
<dbReference type="InterPro" id="IPR002550">
    <property type="entry name" value="CNNM"/>
</dbReference>
<feature type="compositionally biased region" description="Gly residues" evidence="8">
    <location>
        <begin position="735"/>
        <end position="753"/>
    </location>
</feature>
<dbReference type="CDD" id="cd04590">
    <property type="entry name" value="CBS_pair_CorC_HlyC_assoc"/>
    <property type="match status" value="1"/>
</dbReference>
<dbReference type="SUPFAM" id="SSF54631">
    <property type="entry name" value="CBS-domain pair"/>
    <property type="match status" value="1"/>
</dbReference>
<feature type="compositionally biased region" description="Polar residues" evidence="8">
    <location>
        <begin position="612"/>
        <end position="627"/>
    </location>
</feature>
<dbReference type="Proteomes" id="UP000241462">
    <property type="component" value="Unassembled WGS sequence"/>
</dbReference>
<dbReference type="Pfam" id="PF01595">
    <property type="entry name" value="CNNM"/>
    <property type="match status" value="1"/>
</dbReference>
<dbReference type="Gene3D" id="3.10.580.10">
    <property type="entry name" value="CBS-domain"/>
    <property type="match status" value="1"/>
</dbReference>
<gene>
    <name evidence="12" type="ORF">BD289DRAFT_434389</name>
</gene>
<evidence type="ECO:0008006" key="14">
    <source>
        <dbReference type="Google" id="ProtNLM"/>
    </source>
</evidence>
<feature type="transmembrane region" description="Helical" evidence="9">
    <location>
        <begin position="113"/>
        <end position="134"/>
    </location>
</feature>
<name>A0A2T3A7K9_9PEZI</name>
<evidence type="ECO:0000313" key="13">
    <source>
        <dbReference type="Proteomes" id="UP000241462"/>
    </source>
</evidence>
<dbReference type="FunCoup" id="A0A2T3A7K9">
    <property type="interactions" value="61"/>
</dbReference>
<feature type="compositionally biased region" description="Basic residues" evidence="8">
    <location>
        <begin position="756"/>
        <end position="769"/>
    </location>
</feature>
<dbReference type="GO" id="GO:0010960">
    <property type="term" value="P:magnesium ion homeostasis"/>
    <property type="evidence" value="ECO:0007669"/>
    <property type="project" value="InterPro"/>
</dbReference>
<dbReference type="InterPro" id="IPR045095">
    <property type="entry name" value="ACDP"/>
</dbReference>
<evidence type="ECO:0000256" key="9">
    <source>
        <dbReference type="SAM" id="Phobius"/>
    </source>
</evidence>
<feature type="region of interest" description="Disordered" evidence="8">
    <location>
        <begin position="572"/>
        <end position="769"/>
    </location>
</feature>
<evidence type="ECO:0000256" key="4">
    <source>
        <dbReference type="ARBA" id="ARBA00022989"/>
    </source>
</evidence>
<dbReference type="AlphaFoldDB" id="A0A2T3A7K9"/>
<dbReference type="PANTHER" id="PTHR12064:SF97">
    <property type="entry name" value="METAL TRANSPORTER CNNM-5"/>
    <property type="match status" value="1"/>
</dbReference>
<dbReference type="STRING" id="2025994.A0A2T3A7K9"/>
<accession>A0A2T3A7K9</accession>
<evidence type="ECO:0000256" key="5">
    <source>
        <dbReference type="ARBA" id="ARBA00023136"/>
    </source>
</evidence>
<dbReference type="EMBL" id="KZ678445">
    <property type="protein sequence ID" value="PSR84351.1"/>
    <property type="molecule type" value="Genomic_DNA"/>
</dbReference>
<keyword evidence="6" id="KW-0129">CBS domain</keyword>
<keyword evidence="13" id="KW-1185">Reference proteome</keyword>
<feature type="compositionally biased region" description="Basic and acidic residues" evidence="8">
    <location>
        <begin position="418"/>
        <end position="442"/>
    </location>
</feature>